<keyword evidence="4" id="KW-0560">Oxidoreductase</keyword>
<gene>
    <name evidence="7" type="ORF">EYC98_08810</name>
</gene>
<dbReference type="GO" id="GO:0051213">
    <property type="term" value="F:dioxygenase activity"/>
    <property type="evidence" value="ECO:0007669"/>
    <property type="project" value="UniProtKB-KW"/>
</dbReference>
<keyword evidence="8" id="KW-1185">Reference proteome</keyword>
<feature type="domain" description="TauD/TfdA-like" evidence="6">
    <location>
        <begin position="3"/>
        <end position="274"/>
    </location>
</feature>
<name>A0ABT3TF70_9GAMM</name>
<evidence type="ECO:0000313" key="7">
    <source>
        <dbReference type="EMBL" id="MCX2980962.1"/>
    </source>
</evidence>
<evidence type="ECO:0000256" key="1">
    <source>
        <dbReference type="ARBA" id="ARBA00005896"/>
    </source>
</evidence>
<keyword evidence="2" id="KW-0479">Metal-binding</keyword>
<comment type="similarity">
    <text evidence="1">Belongs to the TfdA dioxygenase family.</text>
</comment>
<dbReference type="Pfam" id="PF02668">
    <property type="entry name" value="TauD"/>
    <property type="match status" value="1"/>
</dbReference>
<evidence type="ECO:0000256" key="5">
    <source>
        <dbReference type="ARBA" id="ARBA00023004"/>
    </source>
</evidence>
<reference evidence="7" key="1">
    <citation type="submission" date="2019-02" db="EMBL/GenBank/DDBJ databases">
        <authorList>
            <person name="Li S.-H."/>
        </authorList>
    </citation>
    <scope>NUCLEOTIDE SEQUENCE</scope>
    <source>
        <strain evidence="7">IMCC14734</strain>
    </source>
</reference>
<evidence type="ECO:0000256" key="2">
    <source>
        <dbReference type="ARBA" id="ARBA00022723"/>
    </source>
</evidence>
<comment type="caution">
    <text evidence="7">The sequence shown here is derived from an EMBL/GenBank/DDBJ whole genome shotgun (WGS) entry which is preliminary data.</text>
</comment>
<evidence type="ECO:0000256" key="4">
    <source>
        <dbReference type="ARBA" id="ARBA00023002"/>
    </source>
</evidence>
<dbReference type="PANTHER" id="PTHR30468:SF1">
    <property type="entry name" value="ALPHA-KETOGLUTARATE-DEPENDENT SULFONATE DIOXYGENASE"/>
    <property type="match status" value="1"/>
</dbReference>
<organism evidence="7 8">
    <name type="scientific">Candidatus Litorirhabdus singularis</name>
    <dbReference type="NCBI Taxonomy" id="2518993"/>
    <lineage>
        <taxon>Bacteria</taxon>
        <taxon>Pseudomonadati</taxon>
        <taxon>Pseudomonadota</taxon>
        <taxon>Gammaproteobacteria</taxon>
        <taxon>Cellvibrionales</taxon>
        <taxon>Halieaceae</taxon>
        <taxon>Candidatus Litorirhabdus</taxon>
    </lineage>
</organism>
<evidence type="ECO:0000256" key="3">
    <source>
        <dbReference type="ARBA" id="ARBA00022964"/>
    </source>
</evidence>
<accession>A0ABT3TF70</accession>
<dbReference type="SUPFAM" id="SSF51197">
    <property type="entry name" value="Clavaminate synthase-like"/>
    <property type="match status" value="1"/>
</dbReference>
<dbReference type="PANTHER" id="PTHR30468">
    <property type="entry name" value="ALPHA-KETOGLUTARATE-DEPENDENT SULFONATE DIOXYGENASE"/>
    <property type="match status" value="1"/>
</dbReference>
<sequence length="287" mass="31964">MHIEPSGQACGATITGVDFSTAVDGPTITAVREAWLQHHVLAFPDQQLEDTDLERITRYFGEFGSEPYFGTIDGSDHVVALTRRADETAPVFAESWHSDWSFQPKPPIGTLLYSLVIPPVGGDTSFVNQQLALARMPAALREKLEGRIALHSAAAGYAPDGMYGESDRAAGRSMKISFSEDARDIHPHPFIRPHPESGQETLLGCLGYIVGIEGMSDAEAGEILLELYNWQIRDEFQYTHRWQENMLVMWDNRSLLHRANGGYDGYDRELHRTTIADDPQLHLNASL</sequence>
<protein>
    <submittedName>
        <fullName evidence="7">TauD/TfdA family dioxygenase</fullName>
    </submittedName>
</protein>
<dbReference type="InterPro" id="IPR003819">
    <property type="entry name" value="TauD/TfdA-like"/>
</dbReference>
<evidence type="ECO:0000313" key="8">
    <source>
        <dbReference type="Proteomes" id="UP001143362"/>
    </source>
</evidence>
<dbReference type="Gene3D" id="3.60.130.10">
    <property type="entry name" value="Clavaminate synthase-like"/>
    <property type="match status" value="1"/>
</dbReference>
<dbReference type="InterPro" id="IPR042098">
    <property type="entry name" value="TauD-like_sf"/>
</dbReference>
<dbReference type="RefSeq" id="WP_279244978.1">
    <property type="nucleotide sequence ID" value="NZ_SHNN01000002.1"/>
</dbReference>
<keyword evidence="3 7" id="KW-0223">Dioxygenase</keyword>
<keyword evidence="5" id="KW-0408">Iron</keyword>
<dbReference type="EMBL" id="SHNN01000002">
    <property type="protein sequence ID" value="MCX2980962.1"/>
    <property type="molecule type" value="Genomic_DNA"/>
</dbReference>
<dbReference type="InterPro" id="IPR051323">
    <property type="entry name" value="AtsK-like"/>
</dbReference>
<proteinExistence type="inferred from homology"/>
<evidence type="ECO:0000259" key="6">
    <source>
        <dbReference type="Pfam" id="PF02668"/>
    </source>
</evidence>
<dbReference type="Proteomes" id="UP001143362">
    <property type="component" value="Unassembled WGS sequence"/>
</dbReference>